<keyword evidence="15" id="KW-1185">Reference proteome</keyword>
<dbReference type="Gene3D" id="3.30.300.30">
    <property type="match status" value="1"/>
</dbReference>
<keyword evidence="14" id="KW-0282">Flagellum</keyword>
<dbReference type="KEGG" id="ptp:RCA23_c07780"/>
<dbReference type="PRINTS" id="PR01009">
    <property type="entry name" value="FLGMRINGFLIF"/>
</dbReference>
<name>A0AAN0VHR6_9RHOB</name>
<accession>A0AAN0VHR6</accession>
<protein>
    <recommendedName>
        <fullName evidence="9">Flagellar M-ring protein</fullName>
    </recommendedName>
</protein>
<feature type="domain" description="Flagellar M-ring C-terminal" evidence="13">
    <location>
        <begin position="274"/>
        <end position="445"/>
    </location>
</feature>
<evidence type="ECO:0000256" key="10">
    <source>
        <dbReference type="SAM" id="MobiDB-lite"/>
    </source>
</evidence>
<keyword evidence="14" id="KW-0966">Cell projection</keyword>
<dbReference type="InterPro" id="IPR045851">
    <property type="entry name" value="AMP-bd_C_sf"/>
</dbReference>
<evidence type="ECO:0000313" key="14">
    <source>
        <dbReference type="EMBL" id="AII86334.1"/>
    </source>
</evidence>
<dbReference type="RefSeq" id="WP_236631392.1">
    <property type="nucleotide sequence ID" value="NZ_CP003984.1"/>
</dbReference>
<feature type="region of interest" description="Disordered" evidence="10">
    <location>
        <begin position="348"/>
        <end position="367"/>
    </location>
</feature>
<evidence type="ECO:0000256" key="11">
    <source>
        <dbReference type="SAM" id="Phobius"/>
    </source>
</evidence>
<keyword evidence="5 11" id="KW-0812">Transmembrane</keyword>
<feature type="transmembrane region" description="Helical" evidence="11">
    <location>
        <begin position="44"/>
        <end position="64"/>
    </location>
</feature>
<feature type="region of interest" description="Disordered" evidence="10">
    <location>
        <begin position="300"/>
        <end position="320"/>
    </location>
</feature>
<dbReference type="GO" id="GO:0009431">
    <property type="term" value="C:bacterial-type flagellum basal body, MS ring"/>
    <property type="evidence" value="ECO:0007669"/>
    <property type="project" value="InterPro"/>
</dbReference>
<reference evidence="14 15" key="1">
    <citation type="journal article" date="2014" name="ISME J.">
        <title>Adaptation of an abundant Roseobacter RCA organism to pelagic systems revealed by genomic and transcriptomic analyses.</title>
        <authorList>
            <person name="Voget S."/>
            <person name="Wemheuer B."/>
            <person name="Brinkhoff T."/>
            <person name="Vollmers J."/>
            <person name="Dietrich S."/>
            <person name="Giebel H.A."/>
            <person name="Beardsley C."/>
            <person name="Sardemann C."/>
            <person name="Bakenhus I."/>
            <person name="Billerbeck S."/>
            <person name="Daniel R."/>
            <person name="Simon M."/>
        </authorList>
    </citation>
    <scope>NUCLEOTIDE SEQUENCE [LARGE SCALE GENOMIC DNA]</scope>
    <source>
        <strain evidence="14 15">RCA23</strain>
    </source>
</reference>
<keyword evidence="4" id="KW-1003">Cell membrane</keyword>
<proteinExistence type="inferred from homology"/>
<dbReference type="InterPro" id="IPR000067">
    <property type="entry name" value="FlgMring_FliF"/>
</dbReference>
<dbReference type="PANTHER" id="PTHR30046:SF0">
    <property type="entry name" value="FLAGELLAR M-RING PROTEIN"/>
    <property type="match status" value="1"/>
</dbReference>
<feature type="compositionally biased region" description="Polar residues" evidence="10">
    <location>
        <begin position="307"/>
        <end position="320"/>
    </location>
</feature>
<keyword evidence="8 9" id="KW-0975">Bacterial flagellum</keyword>
<evidence type="ECO:0000259" key="12">
    <source>
        <dbReference type="Pfam" id="PF01514"/>
    </source>
</evidence>
<evidence type="ECO:0000256" key="2">
    <source>
        <dbReference type="ARBA" id="ARBA00004651"/>
    </source>
</evidence>
<feature type="domain" description="Flagellar M-ring N-terminal" evidence="12">
    <location>
        <begin position="65"/>
        <end position="239"/>
    </location>
</feature>
<keyword evidence="6 11" id="KW-1133">Transmembrane helix</keyword>
<evidence type="ECO:0000256" key="8">
    <source>
        <dbReference type="ARBA" id="ARBA00023143"/>
    </source>
</evidence>
<evidence type="ECO:0000256" key="6">
    <source>
        <dbReference type="ARBA" id="ARBA00022989"/>
    </source>
</evidence>
<sequence>MATNSQMLDTSSAVNVRGGNLATMPGNYLSNIRTITAQPSFQRAFPAIIAVTAIVICVVVFALMQKPSRTTLYASLPEAEKSRIYDALINSGVDVTLDPTTGEVMVPAEDYHSSRIKLAALGLPESAPDGYDSLTDIPIGTSRSVETVRLKQAQEIELARSIMAISAVKSARVHLALPERSVFIREQIPPTASVFLQLDRGRSLDENQVLAIINLVSASIPSMSKDNVTVVDQVGRLLSKSPDDASSILTDNQLQYRMRLENIYRSRIESLVGPIVGGGNATARVNIEFDFTRREITEESVDPNGNALRSEQSSVDMTSNRPAVGIPGATSNTAPNEAELVTDGSQATNSYYSESNDVQNKSSSEVRNYEVSRKTETTSQPMNQIVRIDAALLVRDRTAIDPETGESVVQPFDDKVLQDIRSLVSSAIGLKPERGDTLIVNSQPFMQELPDAVTIKWFEASWVKDLGKSIAMILMLAVVSLGVIRPLLSRLLVPAGGDVVARGGVSDDEIEGMESIEVSAGETLEEIKAKLKPKKANISMEMLDTANTYDDKVALIRMIVGDEAGRVSNVFKQLMQKDMDMLG</sequence>
<keyword evidence="14" id="KW-0969">Cilium</keyword>
<dbReference type="Proteomes" id="UP000028680">
    <property type="component" value="Chromosome"/>
</dbReference>
<evidence type="ECO:0000259" key="13">
    <source>
        <dbReference type="Pfam" id="PF08345"/>
    </source>
</evidence>
<dbReference type="AlphaFoldDB" id="A0AAN0VHR6"/>
<evidence type="ECO:0000256" key="4">
    <source>
        <dbReference type="ARBA" id="ARBA00022475"/>
    </source>
</evidence>
<dbReference type="PIRSF" id="PIRSF004862">
    <property type="entry name" value="FliF"/>
    <property type="match status" value="1"/>
</dbReference>
<dbReference type="Pfam" id="PF01514">
    <property type="entry name" value="YscJ_FliF"/>
    <property type="match status" value="1"/>
</dbReference>
<feature type="compositionally biased region" description="Polar residues" evidence="10">
    <location>
        <begin position="348"/>
        <end position="366"/>
    </location>
</feature>
<dbReference type="InterPro" id="IPR043427">
    <property type="entry name" value="YscJ/FliF"/>
</dbReference>
<comment type="similarity">
    <text evidence="3 9">Belongs to the FliF family.</text>
</comment>
<evidence type="ECO:0000256" key="3">
    <source>
        <dbReference type="ARBA" id="ARBA00007971"/>
    </source>
</evidence>
<dbReference type="GO" id="GO:0071973">
    <property type="term" value="P:bacterial-type flagellum-dependent cell motility"/>
    <property type="evidence" value="ECO:0007669"/>
    <property type="project" value="InterPro"/>
</dbReference>
<dbReference type="EMBL" id="CP003984">
    <property type="protein sequence ID" value="AII86334.1"/>
    <property type="molecule type" value="Genomic_DNA"/>
</dbReference>
<evidence type="ECO:0000313" key="15">
    <source>
        <dbReference type="Proteomes" id="UP000028680"/>
    </source>
</evidence>
<dbReference type="Pfam" id="PF08345">
    <property type="entry name" value="YscJ_FliF_C"/>
    <property type="match status" value="1"/>
</dbReference>
<dbReference type="GO" id="GO:0005886">
    <property type="term" value="C:plasma membrane"/>
    <property type="evidence" value="ECO:0007669"/>
    <property type="project" value="UniProtKB-SubCell"/>
</dbReference>
<dbReference type="InterPro" id="IPR013556">
    <property type="entry name" value="Flag_M-ring_C"/>
</dbReference>
<comment type="subcellular location">
    <subcellularLocation>
        <location evidence="1 9">Bacterial flagellum basal body</location>
    </subcellularLocation>
    <subcellularLocation>
        <location evidence="2">Cell membrane</location>
        <topology evidence="2">Multi-pass membrane protein</topology>
    </subcellularLocation>
</comment>
<evidence type="ECO:0000256" key="7">
    <source>
        <dbReference type="ARBA" id="ARBA00023136"/>
    </source>
</evidence>
<evidence type="ECO:0000256" key="9">
    <source>
        <dbReference type="PIRNR" id="PIRNR004862"/>
    </source>
</evidence>
<evidence type="ECO:0000256" key="1">
    <source>
        <dbReference type="ARBA" id="ARBA00004117"/>
    </source>
</evidence>
<dbReference type="NCBIfam" id="TIGR00206">
    <property type="entry name" value="fliF"/>
    <property type="match status" value="1"/>
</dbReference>
<dbReference type="GO" id="GO:0003774">
    <property type="term" value="F:cytoskeletal motor activity"/>
    <property type="evidence" value="ECO:0007669"/>
    <property type="project" value="InterPro"/>
</dbReference>
<gene>
    <name evidence="14" type="primary">fliF</name>
    <name evidence="14" type="ORF">RCA23_c07780</name>
</gene>
<organism evidence="14 15">
    <name type="scientific">Planktomarina temperata RCA23</name>
    <dbReference type="NCBI Taxonomy" id="666509"/>
    <lineage>
        <taxon>Bacteria</taxon>
        <taxon>Pseudomonadati</taxon>
        <taxon>Pseudomonadota</taxon>
        <taxon>Alphaproteobacteria</taxon>
        <taxon>Rhodobacterales</taxon>
        <taxon>Paracoccaceae</taxon>
        <taxon>Planktomarina</taxon>
    </lineage>
</organism>
<keyword evidence="7 11" id="KW-0472">Membrane</keyword>
<evidence type="ECO:0000256" key="5">
    <source>
        <dbReference type="ARBA" id="ARBA00022692"/>
    </source>
</evidence>
<dbReference type="InterPro" id="IPR006182">
    <property type="entry name" value="FliF_N_dom"/>
</dbReference>
<comment type="function">
    <text evidence="9">The M ring may be actively involved in energy transduction.</text>
</comment>
<dbReference type="PANTHER" id="PTHR30046">
    <property type="entry name" value="FLAGELLAR M-RING PROTEIN"/>
    <property type="match status" value="1"/>
</dbReference>